<dbReference type="AlphaFoldDB" id="A0A8H5C8T3"/>
<dbReference type="Gene3D" id="3.80.10.10">
    <property type="entry name" value="Ribonuclease Inhibitor"/>
    <property type="match status" value="1"/>
</dbReference>
<evidence type="ECO:0000313" key="2">
    <source>
        <dbReference type="Proteomes" id="UP000541558"/>
    </source>
</evidence>
<name>A0A8H5C8T3_9AGAR</name>
<organism evidence="1 2">
    <name type="scientific">Ephemerocybe angulata</name>
    <dbReference type="NCBI Taxonomy" id="980116"/>
    <lineage>
        <taxon>Eukaryota</taxon>
        <taxon>Fungi</taxon>
        <taxon>Dikarya</taxon>
        <taxon>Basidiomycota</taxon>
        <taxon>Agaricomycotina</taxon>
        <taxon>Agaricomycetes</taxon>
        <taxon>Agaricomycetidae</taxon>
        <taxon>Agaricales</taxon>
        <taxon>Agaricineae</taxon>
        <taxon>Psathyrellaceae</taxon>
        <taxon>Ephemerocybe</taxon>
    </lineage>
</organism>
<accession>A0A8H5C8T3</accession>
<proteinExistence type="predicted"/>
<dbReference type="InterPro" id="IPR032675">
    <property type="entry name" value="LRR_dom_sf"/>
</dbReference>
<dbReference type="Proteomes" id="UP000541558">
    <property type="component" value="Unassembled WGS sequence"/>
</dbReference>
<keyword evidence="2" id="KW-1185">Reference proteome</keyword>
<comment type="caution">
    <text evidence="1">The sequence shown here is derived from an EMBL/GenBank/DDBJ whole genome shotgun (WGS) entry which is preliminary data.</text>
</comment>
<dbReference type="EMBL" id="JAACJK010000057">
    <property type="protein sequence ID" value="KAF5337365.1"/>
    <property type="molecule type" value="Genomic_DNA"/>
</dbReference>
<gene>
    <name evidence="1" type="ORF">D9611_003020</name>
</gene>
<dbReference type="OrthoDB" id="2447803at2759"/>
<sequence>MTESKASCRNALFLAHRDVLVYVFSLFAPPRSRNGSALIETNECSALNWKKDLCNFMLVCKAWSDPALNALWSHLDNLAPLLKLHSSLREIDGSYFFLGSSSAGDVPGLNAGAKFNRYARAVRSLSLTAEGSKKTLPISLAGMAWLGQELKGVPLLPGLRRLYFSDPNSDSVHMGLLALILSPTIEAIAFNGTFLSANTFHAYALPLVGRAAPALRNLSLHDEKTAVPTSIWNSLPAVLSNLKLQTLSIRFPNNPALEAKFFGVLGKSLPNLTTLTLDVHTPSHGPSAEALGQELLPHLKTLHLVNRSECSICQCYPRFLLQRATSITFHLSANVPGSNAFGPSIETLSTIHSLREVEISTVYTVNRLSLVPFFQSLDLESFKMGSGFIRIENGHAGLEIRDFIGAAYGGTNRKRKWHLRELSTPTFRLNSANHHTNYAPISALVHIAQHGKGLERISLPINSIVHGTNQETLTSMIESWKVPAIPSTLRQLNIADMRPCRQGQNTDFKPGEYREMSRLLDTIFPNLETITVMKGVRKERCWDEDWELIEESRLMRKALRTGGKKVEPYVIAEG</sequence>
<evidence type="ECO:0000313" key="1">
    <source>
        <dbReference type="EMBL" id="KAF5337365.1"/>
    </source>
</evidence>
<dbReference type="SUPFAM" id="SSF52047">
    <property type="entry name" value="RNI-like"/>
    <property type="match status" value="1"/>
</dbReference>
<evidence type="ECO:0008006" key="3">
    <source>
        <dbReference type="Google" id="ProtNLM"/>
    </source>
</evidence>
<protein>
    <recommendedName>
        <fullName evidence="3">F-box domain-containing protein</fullName>
    </recommendedName>
</protein>
<reference evidence="1 2" key="1">
    <citation type="journal article" date="2020" name="ISME J.">
        <title>Uncovering the hidden diversity of litter-decomposition mechanisms in mushroom-forming fungi.</title>
        <authorList>
            <person name="Floudas D."/>
            <person name="Bentzer J."/>
            <person name="Ahren D."/>
            <person name="Johansson T."/>
            <person name="Persson P."/>
            <person name="Tunlid A."/>
        </authorList>
    </citation>
    <scope>NUCLEOTIDE SEQUENCE [LARGE SCALE GENOMIC DNA]</scope>
    <source>
        <strain evidence="1 2">CBS 175.51</strain>
    </source>
</reference>